<gene>
    <name evidence="1" type="ORF">H6F81_28350</name>
</gene>
<organism evidence="1 2">
    <name type="scientific">Anabaena cylindrica FACHB-318</name>
    <dbReference type="NCBI Taxonomy" id="2692880"/>
    <lineage>
        <taxon>Bacteria</taxon>
        <taxon>Bacillati</taxon>
        <taxon>Cyanobacteriota</taxon>
        <taxon>Cyanophyceae</taxon>
        <taxon>Nostocales</taxon>
        <taxon>Nostocaceae</taxon>
        <taxon>Anabaena</taxon>
    </lineage>
</organism>
<evidence type="ECO:0000313" key="2">
    <source>
        <dbReference type="Proteomes" id="UP000638897"/>
    </source>
</evidence>
<reference evidence="1 2" key="1">
    <citation type="journal article" date="2020" name="ISME J.">
        <title>Comparative genomics reveals insights into cyanobacterial evolution and habitat adaptation.</title>
        <authorList>
            <person name="Chen M.Y."/>
            <person name="Teng W.K."/>
            <person name="Zhao L."/>
            <person name="Hu C.X."/>
            <person name="Zhou Y.K."/>
            <person name="Han B.P."/>
            <person name="Song L.R."/>
            <person name="Shu W.S."/>
        </authorList>
    </citation>
    <scope>NUCLEOTIDE SEQUENCE [LARGE SCALE GENOMIC DNA]</scope>
    <source>
        <strain evidence="1 2">FACHB-318</strain>
    </source>
</reference>
<protein>
    <submittedName>
        <fullName evidence="1">Uncharacterized protein</fullName>
    </submittedName>
</protein>
<dbReference type="Proteomes" id="UP000638897">
    <property type="component" value="Unassembled WGS sequence"/>
</dbReference>
<comment type="caution">
    <text evidence="1">The sequence shown here is derived from an EMBL/GenBank/DDBJ whole genome shotgun (WGS) entry which is preliminary data.</text>
</comment>
<evidence type="ECO:0000313" key="1">
    <source>
        <dbReference type="EMBL" id="MBD2175068.1"/>
    </source>
</evidence>
<accession>A0ABR7ZRA8</accession>
<dbReference type="EMBL" id="JACJQC010000049">
    <property type="protein sequence ID" value="MBD2175068.1"/>
    <property type="molecule type" value="Genomic_DNA"/>
</dbReference>
<name>A0ABR7ZRA8_ANACY</name>
<sequence>MHNFQVAHFGSVPCQYNVKIDNTVKQLTITSFPIDAIASQLWHII</sequence>
<dbReference type="RefSeq" id="WP_158629525.1">
    <property type="nucleotide sequence ID" value="NZ_JACJQC010000049.1"/>
</dbReference>
<keyword evidence="2" id="KW-1185">Reference proteome</keyword>
<proteinExistence type="predicted"/>